<evidence type="ECO:0000313" key="1">
    <source>
        <dbReference type="EMBL" id="KKK58248.1"/>
    </source>
</evidence>
<dbReference type="EMBL" id="LAZR01064078">
    <property type="protein sequence ID" value="KKK58248.1"/>
    <property type="molecule type" value="Genomic_DNA"/>
</dbReference>
<feature type="non-terminal residue" evidence="1">
    <location>
        <position position="61"/>
    </location>
</feature>
<sequence>MNDEPDVIELYNIALKTTEALSKAEGQAEEAVKRVKQTENDKIDAWYSFLESLRITLTDCG</sequence>
<comment type="caution">
    <text evidence="1">The sequence shown here is derived from an EMBL/GenBank/DDBJ whole genome shotgun (WGS) entry which is preliminary data.</text>
</comment>
<name>A0A0F8WNG9_9ZZZZ</name>
<proteinExistence type="predicted"/>
<protein>
    <submittedName>
        <fullName evidence="1">Uncharacterized protein</fullName>
    </submittedName>
</protein>
<dbReference type="AlphaFoldDB" id="A0A0F8WNG9"/>
<reference evidence="1" key="1">
    <citation type="journal article" date="2015" name="Nature">
        <title>Complex archaea that bridge the gap between prokaryotes and eukaryotes.</title>
        <authorList>
            <person name="Spang A."/>
            <person name="Saw J.H."/>
            <person name="Jorgensen S.L."/>
            <person name="Zaremba-Niedzwiedzka K."/>
            <person name="Martijn J."/>
            <person name="Lind A.E."/>
            <person name="van Eijk R."/>
            <person name="Schleper C."/>
            <person name="Guy L."/>
            <person name="Ettema T.J."/>
        </authorList>
    </citation>
    <scope>NUCLEOTIDE SEQUENCE</scope>
</reference>
<gene>
    <name evidence="1" type="ORF">LCGC14_3046360</name>
</gene>
<accession>A0A0F8WNG9</accession>
<organism evidence="1">
    <name type="scientific">marine sediment metagenome</name>
    <dbReference type="NCBI Taxonomy" id="412755"/>
    <lineage>
        <taxon>unclassified sequences</taxon>
        <taxon>metagenomes</taxon>
        <taxon>ecological metagenomes</taxon>
    </lineage>
</organism>